<sequence>MSETARPTHPDLETIRATISEARALGDLGLLEDLLSDALTHPSLISLPPKDQSSFVQELISPTENVDFQVEQSHVTTQDLEESITGEMTPEQEIILETHRAFDQFEQLPTRTKDQKNAKKQFFGRFLLRSIQNPTALRLSWSVWQGRMSQNIDDERILALQRGSAFDSITGITRREWQTVSSEQLQSLLRLSSIDGIGSDIADAALRGYFQGPKTKSDTIQARSRYAHAVLDLALEPQVLERALLIGNCETEILARDSDFNMNIYSVIRAHAFDAPKLSVVNRAAELQSWKDDIDIQFGEAIAADMVLINMMRLTRLPTQEILKRNEGFFSSQKWLDNMVAEGRRMTPLIPAHEYIRKLDTLHKFYSQSSEISFTPATFEKAVSQWPLSAFSNNDLYKKYLETAGPLLSSDQLKTTFLNIFKEEYPQYTNPQFFTFTDSEGHVLEFCIPTPDLMSQIPEIMQAITETQSGEIVQTADTESYGAHAHSFVALHYVDFQDHPIEFWYRTQSPLENPHPVDSLQLYGLPEPNIPEGSTPYTESRRLSREIMENQRRFLFERGVQIPLDIPELESRGYEHIVFRKDGERIAVELKMRHIQNPFSLHFSTDFQLDLEGKTLSNPEYGDLLLLTFLRILRPILCDEPEENNENLGILTGEMLARCGHFRNLPSANHHFSSYAASNYFLEQGRDLAAIDQQKRSTHPEGRGVTYVRKLFRDGAENLPPIKLPFPNDALEYPQR</sequence>
<organism evidence="1 2">
    <name type="scientific">Candidatus Roizmanbacteria bacterium CG_4_10_14_0_2_um_filter_39_13</name>
    <dbReference type="NCBI Taxonomy" id="1974825"/>
    <lineage>
        <taxon>Bacteria</taxon>
        <taxon>Candidatus Roizmaniibacteriota</taxon>
    </lineage>
</organism>
<reference evidence="2" key="1">
    <citation type="submission" date="2017-09" db="EMBL/GenBank/DDBJ databases">
        <title>Depth-based differentiation of microbial function through sediment-hosted aquifers and enrichment of novel symbionts in the deep terrestrial subsurface.</title>
        <authorList>
            <person name="Probst A.J."/>
            <person name="Ladd B."/>
            <person name="Jarett J.K."/>
            <person name="Geller-Mcgrath D.E."/>
            <person name="Sieber C.M.K."/>
            <person name="Emerson J.B."/>
            <person name="Anantharaman K."/>
            <person name="Thomas B.C."/>
            <person name="Malmstrom R."/>
            <person name="Stieglmeier M."/>
            <person name="Klingl A."/>
            <person name="Woyke T."/>
            <person name="Ryan C.M."/>
            <person name="Banfield J.F."/>
        </authorList>
    </citation>
    <scope>NUCLEOTIDE SEQUENCE [LARGE SCALE GENOMIC DNA]</scope>
</reference>
<comment type="caution">
    <text evidence="1">The sequence shown here is derived from an EMBL/GenBank/DDBJ whole genome shotgun (WGS) entry which is preliminary data.</text>
</comment>
<name>A0A2M7TXR5_9BACT</name>
<proteinExistence type="predicted"/>
<dbReference type="AlphaFoldDB" id="A0A2M7TXR5"/>
<gene>
    <name evidence="1" type="ORF">COY16_04270</name>
</gene>
<protein>
    <submittedName>
        <fullName evidence="1">Uncharacterized protein</fullName>
    </submittedName>
</protein>
<dbReference type="Proteomes" id="UP000228503">
    <property type="component" value="Unassembled WGS sequence"/>
</dbReference>
<dbReference type="EMBL" id="PFOB01000055">
    <property type="protein sequence ID" value="PIZ62432.1"/>
    <property type="molecule type" value="Genomic_DNA"/>
</dbReference>
<accession>A0A2M7TXR5</accession>
<evidence type="ECO:0000313" key="1">
    <source>
        <dbReference type="EMBL" id="PIZ62432.1"/>
    </source>
</evidence>
<evidence type="ECO:0000313" key="2">
    <source>
        <dbReference type="Proteomes" id="UP000228503"/>
    </source>
</evidence>